<evidence type="ECO:0000256" key="1">
    <source>
        <dbReference type="ARBA" id="ARBA00004571"/>
    </source>
</evidence>
<dbReference type="PANTHER" id="PTHR32552">
    <property type="entry name" value="FERRICHROME IRON RECEPTOR-RELATED"/>
    <property type="match status" value="1"/>
</dbReference>
<proteinExistence type="inferred from homology"/>
<evidence type="ECO:0000256" key="11">
    <source>
        <dbReference type="RuleBase" id="RU003357"/>
    </source>
</evidence>
<keyword evidence="12" id="KW-0732">Signal</keyword>
<evidence type="ECO:0000256" key="3">
    <source>
        <dbReference type="ARBA" id="ARBA00022448"/>
    </source>
</evidence>
<dbReference type="Pfam" id="PF07715">
    <property type="entry name" value="Plug"/>
    <property type="match status" value="1"/>
</dbReference>
<evidence type="ECO:0000256" key="5">
    <source>
        <dbReference type="ARBA" id="ARBA00022692"/>
    </source>
</evidence>
<dbReference type="InterPro" id="IPR010105">
    <property type="entry name" value="TonB_sidphr_rcpt"/>
</dbReference>
<keyword evidence="16" id="KW-1185">Reference proteome</keyword>
<keyword evidence="9 10" id="KW-0998">Cell outer membrane</keyword>
<dbReference type="PANTHER" id="PTHR32552:SF83">
    <property type="entry name" value="BLR3904 PROTEIN"/>
    <property type="match status" value="1"/>
</dbReference>
<feature type="domain" description="TonB-dependent receptor-like beta-barrel" evidence="13">
    <location>
        <begin position="232"/>
        <end position="689"/>
    </location>
</feature>
<dbReference type="Pfam" id="PF00593">
    <property type="entry name" value="TonB_dep_Rec_b-barrel"/>
    <property type="match status" value="1"/>
</dbReference>
<evidence type="ECO:0000256" key="7">
    <source>
        <dbReference type="ARBA" id="ARBA00023136"/>
    </source>
</evidence>
<feature type="domain" description="TonB-dependent receptor plug" evidence="14">
    <location>
        <begin position="63"/>
        <end position="161"/>
    </location>
</feature>
<keyword evidence="7 10" id="KW-0472">Membrane</keyword>
<dbReference type="InterPro" id="IPR037066">
    <property type="entry name" value="Plug_dom_sf"/>
</dbReference>
<comment type="similarity">
    <text evidence="2 10 11">Belongs to the TonB-dependent receptor family.</text>
</comment>
<evidence type="ECO:0000256" key="6">
    <source>
        <dbReference type="ARBA" id="ARBA00023077"/>
    </source>
</evidence>
<keyword evidence="4 10" id="KW-1134">Transmembrane beta strand</keyword>
<evidence type="ECO:0000259" key="14">
    <source>
        <dbReference type="Pfam" id="PF07715"/>
    </source>
</evidence>
<dbReference type="Proteomes" id="UP001605261">
    <property type="component" value="Unassembled WGS sequence"/>
</dbReference>
<evidence type="ECO:0000256" key="9">
    <source>
        <dbReference type="ARBA" id="ARBA00023237"/>
    </source>
</evidence>
<dbReference type="NCBIfam" id="TIGR01783">
    <property type="entry name" value="TonB-siderophor"/>
    <property type="match status" value="1"/>
</dbReference>
<reference evidence="15 16" key="1">
    <citation type="submission" date="2024-09" db="EMBL/GenBank/DDBJ databases">
        <authorList>
            <consortium name="All-Russian atlas of soil microorganisms"/>
            <consortium name="as a basis for the search for new antimicrobial producers and enzymes with unique properties"/>
            <person name="Sokolova E.A."/>
            <person name="Voronina E.N."/>
        </authorList>
    </citation>
    <scope>NUCLEOTIDE SEQUENCE [LARGE SCALE GENOMIC DNA]</scope>
    <source>
        <strain evidence="15 16">AF-22b-331.1</strain>
    </source>
</reference>
<evidence type="ECO:0000256" key="8">
    <source>
        <dbReference type="ARBA" id="ARBA00023170"/>
    </source>
</evidence>
<evidence type="ECO:0000256" key="2">
    <source>
        <dbReference type="ARBA" id="ARBA00009810"/>
    </source>
</evidence>
<evidence type="ECO:0000256" key="12">
    <source>
        <dbReference type="SAM" id="SignalP"/>
    </source>
</evidence>
<feature type="chain" id="PRO_5046794979" evidence="12">
    <location>
        <begin position="23"/>
        <end position="723"/>
    </location>
</feature>
<dbReference type="RefSeq" id="WP_394162776.1">
    <property type="nucleotide sequence ID" value="NZ_JBHGCJ010000005.1"/>
</dbReference>
<keyword evidence="8 15" id="KW-0675">Receptor</keyword>
<protein>
    <submittedName>
        <fullName evidence="15">TonB-dependent siderophore receptor</fullName>
    </submittedName>
</protein>
<dbReference type="InterPro" id="IPR000531">
    <property type="entry name" value="Beta-barrel_TonB"/>
</dbReference>
<comment type="subcellular location">
    <subcellularLocation>
        <location evidence="1 10">Cell outer membrane</location>
        <topology evidence="1 10">Multi-pass membrane protein</topology>
    </subcellularLocation>
</comment>
<name>A0ABW7CY45_9GAMM</name>
<dbReference type="InterPro" id="IPR012910">
    <property type="entry name" value="Plug_dom"/>
</dbReference>
<dbReference type="CDD" id="cd01347">
    <property type="entry name" value="ligand_gated_channel"/>
    <property type="match status" value="1"/>
</dbReference>
<dbReference type="Gene3D" id="2.40.170.20">
    <property type="entry name" value="TonB-dependent receptor, beta-barrel domain"/>
    <property type="match status" value="1"/>
</dbReference>
<dbReference type="SUPFAM" id="SSF56935">
    <property type="entry name" value="Porins"/>
    <property type="match status" value="1"/>
</dbReference>
<evidence type="ECO:0000313" key="15">
    <source>
        <dbReference type="EMBL" id="MFG6109212.1"/>
    </source>
</evidence>
<keyword evidence="3 10" id="KW-0813">Transport</keyword>
<feature type="signal peptide" evidence="12">
    <location>
        <begin position="1"/>
        <end position="22"/>
    </location>
</feature>
<evidence type="ECO:0000256" key="4">
    <source>
        <dbReference type="ARBA" id="ARBA00022452"/>
    </source>
</evidence>
<evidence type="ECO:0000313" key="16">
    <source>
        <dbReference type="Proteomes" id="UP001605261"/>
    </source>
</evidence>
<evidence type="ECO:0000256" key="10">
    <source>
        <dbReference type="PROSITE-ProRule" id="PRU01360"/>
    </source>
</evidence>
<evidence type="ECO:0000259" key="13">
    <source>
        <dbReference type="Pfam" id="PF00593"/>
    </source>
</evidence>
<sequence length="723" mass="78974">MNRCYRPALLTVALCAALPLYARDAAPDAAERSPTDLAAVRVQARQPVADTVQTSSFGSGDWKDTPASLTVLDRMLLDSRQVRTLSELASNDASLGDSYAPVGYYQNIAIRGFPLDTGTGYRFNGLSSTGEQRLALENIQQVEILKGEAGLAAGVMAPGGIINYVGKRPAEVRTVTLGTDSEGSRYAALDAGHWLTPRVGVRVNAAWDGSESYIEHAEGRRNFYSLATDWLISDRSKLEVDANYQTSAQRSASGYQLLGARTLPRGVDREHMLGYQPWQRPVGIDSTNITALHTYQFNAQWQSRVSAGYSRSVIDDNVAFAYGCYYAAQCADGSVPGNYFAPDGDYDVYDYRSPDDTRRNLEARAELRGRIDTGRVGHDLSIGADRFERTIDKRRNVNEYVGTANIGDAQMPVFAPSPLQPGPSVRRLDSAQTALFAMDRMQFGEDWQWLAGGRFVRLDERAFDKRGAPERRSRLSRFLPQTALIWNATDEVNVYASYVRGISLGQEAPFWTSNDGAFLAPVLSRQTEVGVKYAAADALTLGAAVFRTSQPFQYARPDASDAGYTFVAEGQQTHTGLELTANGRLAEGLVLTASVSALQARARSTGTALYEGHQLVNVPKLRASVHADYALPFATGLAVTGGWRYASANAATVDGSVRAPAYHVVDLGLRFKHALGEHPVTWNLSVDNVFDRFYWRDTGSSAGDYYLFAGAPRQARLSVTFAL</sequence>
<dbReference type="PROSITE" id="PS52016">
    <property type="entry name" value="TONB_DEPENDENT_REC_3"/>
    <property type="match status" value="1"/>
</dbReference>
<keyword evidence="5 10" id="KW-0812">Transmembrane</keyword>
<comment type="caution">
    <text evidence="15">The sequence shown here is derived from an EMBL/GenBank/DDBJ whole genome shotgun (WGS) entry which is preliminary data.</text>
</comment>
<dbReference type="InterPro" id="IPR036942">
    <property type="entry name" value="Beta-barrel_TonB_sf"/>
</dbReference>
<dbReference type="InterPro" id="IPR039426">
    <property type="entry name" value="TonB-dep_rcpt-like"/>
</dbReference>
<organism evidence="15 16">
    <name type="scientific">Stenotrophomonas nematodicola</name>
    <dbReference type="NCBI Taxonomy" id="2656746"/>
    <lineage>
        <taxon>Bacteria</taxon>
        <taxon>Pseudomonadati</taxon>
        <taxon>Pseudomonadota</taxon>
        <taxon>Gammaproteobacteria</taxon>
        <taxon>Lysobacterales</taxon>
        <taxon>Lysobacteraceae</taxon>
        <taxon>Stenotrophomonas</taxon>
    </lineage>
</organism>
<gene>
    <name evidence="15" type="ORF">ACEU0G_003221</name>
</gene>
<dbReference type="EMBL" id="JBHGCJ010000005">
    <property type="protein sequence ID" value="MFG6109212.1"/>
    <property type="molecule type" value="Genomic_DNA"/>
</dbReference>
<dbReference type="Gene3D" id="2.170.130.10">
    <property type="entry name" value="TonB-dependent receptor, plug domain"/>
    <property type="match status" value="1"/>
</dbReference>
<keyword evidence="6 11" id="KW-0798">TonB box</keyword>
<accession>A0ABW7CY45</accession>